<accession>A0AA49JIZ1</accession>
<dbReference type="GO" id="GO:0046872">
    <property type="term" value="F:metal ion binding"/>
    <property type="evidence" value="ECO:0007669"/>
    <property type="project" value="InterPro"/>
</dbReference>
<dbReference type="EMBL" id="CP120682">
    <property type="protein sequence ID" value="WKN37587.1"/>
    <property type="molecule type" value="Genomic_DNA"/>
</dbReference>
<dbReference type="Gene3D" id="2.60.40.380">
    <property type="entry name" value="Purple acid phosphatase-like, N-terminal"/>
    <property type="match status" value="1"/>
</dbReference>
<name>A0AA49JIZ1_9BACT</name>
<reference evidence="2" key="2">
    <citation type="journal article" date="2024" name="Antonie Van Leeuwenhoek">
        <title>Roseihalotalea indica gen. nov., sp. nov., a halophilic Bacteroidetes from mesopelagic Southwest Indian Ocean with higher carbohydrate metabolic potential.</title>
        <authorList>
            <person name="Chen B."/>
            <person name="Zhang M."/>
            <person name="Lin D."/>
            <person name="Ye J."/>
            <person name="Tang K."/>
        </authorList>
    </citation>
    <scope>NUCLEOTIDE SEQUENCE</scope>
    <source>
        <strain evidence="2">TK19036</strain>
    </source>
</reference>
<sequence>MTQHYRLILNEKPATSVSIGWELIGGCPDTQRVYYDTIDHGQDTSAYAFQSRLTASFFHQGMENYFCQIEHLQPDTRYYFVIAEDEGISPRMWFSTLSEEAHPWKAYWTSPLMSQSIQKWSQFCQNTAQEPRDFVLVEGLSQLTTEEVWRQWLRNWQSSIAENGRIIPLVIGGEITRDIQYLFNLTPEPATIYSLTQKSILVVARAQKMPKKQFWKRIAPDTFVVLHAPSPIKTIPDLVDLVLSDLKANPVPNVFLLPADVSFVEMIWQENHLQILSPQRTKLLDVFASP</sequence>
<dbReference type="InterPro" id="IPR008963">
    <property type="entry name" value="Purple_acid_Pase-like_N"/>
</dbReference>
<organism evidence="2">
    <name type="scientific">Roseihalotalea indica</name>
    <dbReference type="NCBI Taxonomy" id="2867963"/>
    <lineage>
        <taxon>Bacteria</taxon>
        <taxon>Pseudomonadati</taxon>
        <taxon>Bacteroidota</taxon>
        <taxon>Cytophagia</taxon>
        <taxon>Cytophagales</taxon>
        <taxon>Catalimonadaceae</taxon>
        <taxon>Roseihalotalea</taxon>
    </lineage>
</organism>
<feature type="domain" description="Purple acid phosphatase N-terminal" evidence="1">
    <location>
        <begin position="3"/>
        <end position="96"/>
    </location>
</feature>
<dbReference type="InterPro" id="IPR015914">
    <property type="entry name" value="PAPs_N"/>
</dbReference>
<dbReference type="Pfam" id="PF16656">
    <property type="entry name" value="Pur_ac_phosph_N"/>
    <property type="match status" value="1"/>
</dbReference>
<protein>
    <submittedName>
        <fullName evidence="2">Fibronectin type III domain-containing protein</fullName>
    </submittedName>
</protein>
<dbReference type="SUPFAM" id="SSF49363">
    <property type="entry name" value="Purple acid phosphatase, N-terminal domain"/>
    <property type="match status" value="1"/>
</dbReference>
<dbReference type="GO" id="GO:0003993">
    <property type="term" value="F:acid phosphatase activity"/>
    <property type="evidence" value="ECO:0007669"/>
    <property type="project" value="InterPro"/>
</dbReference>
<gene>
    <name evidence="2" type="ORF">K4G66_02535</name>
</gene>
<evidence type="ECO:0000313" key="2">
    <source>
        <dbReference type="EMBL" id="WKN37587.1"/>
    </source>
</evidence>
<proteinExistence type="predicted"/>
<evidence type="ECO:0000259" key="1">
    <source>
        <dbReference type="Pfam" id="PF16656"/>
    </source>
</evidence>
<dbReference type="AlphaFoldDB" id="A0AA49JIZ1"/>
<reference evidence="2" key="1">
    <citation type="journal article" date="2023" name="Comput. Struct. Biotechnol. J.">
        <title>Discovery of a novel marine Bacteroidetes with a rich repertoire of carbohydrate-active enzymes.</title>
        <authorList>
            <person name="Chen B."/>
            <person name="Liu G."/>
            <person name="Chen Q."/>
            <person name="Wang H."/>
            <person name="Liu L."/>
            <person name="Tang K."/>
        </authorList>
    </citation>
    <scope>NUCLEOTIDE SEQUENCE</scope>
    <source>
        <strain evidence="2">TK19036</strain>
    </source>
</reference>